<evidence type="ECO:0000256" key="7">
    <source>
        <dbReference type="ARBA" id="ARBA00023157"/>
    </source>
</evidence>
<dbReference type="OrthoDB" id="6102375at2759"/>
<sequence length="288" mass="33005">MFTWTSLSDFMEPIIAYIFLTDIILVNAGLYNAALFKPAIQSSDYQSCYFIQEVYGNAVRRNYKACYASLGVDGNSDSDMANGHCQHTGQELIPWWMVDLRGQFVVEKIQITNRQDSYQGQEYAYRLRNFDIDIFQKDPRQLGNFPNVSGQVCYHQTDPLGPSMFNFTCSGSIVGRYVRLVMRPNVSDYLHICEMKVLVSSCRLEEINFTRIPNKNLTSQSLITLKSRDYNSCLWECLQVRSTNYCTAITWVTSTRLCQLFSVNPSLDLASTLVYQPGTHVYVQSNTF</sequence>
<evidence type="ECO:0000256" key="1">
    <source>
        <dbReference type="ARBA" id="ARBA00002219"/>
    </source>
</evidence>
<keyword evidence="8" id="KW-0812">Transmembrane</keyword>
<feature type="domain" description="Apple" evidence="9">
    <location>
        <begin position="202"/>
        <end position="286"/>
    </location>
</feature>
<dbReference type="GO" id="GO:0001868">
    <property type="term" value="P:regulation of complement activation, lectin pathway"/>
    <property type="evidence" value="ECO:0007669"/>
    <property type="project" value="UniProtKB-ARBA"/>
</dbReference>
<dbReference type="Pfam" id="PF00024">
    <property type="entry name" value="PAN_1"/>
    <property type="match status" value="1"/>
</dbReference>
<comment type="subunit">
    <text evidence="3">Homotrimer.</text>
</comment>
<evidence type="ECO:0000256" key="2">
    <source>
        <dbReference type="ARBA" id="ARBA00010147"/>
    </source>
</evidence>
<keyword evidence="7" id="KW-1015">Disulfide bond</keyword>
<keyword evidence="8" id="KW-0472">Membrane</keyword>
<evidence type="ECO:0000256" key="4">
    <source>
        <dbReference type="ARBA" id="ARBA00022723"/>
    </source>
</evidence>
<keyword evidence="8" id="KW-1133">Transmembrane helix</keyword>
<evidence type="ECO:0000256" key="3">
    <source>
        <dbReference type="ARBA" id="ARBA00011233"/>
    </source>
</evidence>
<dbReference type="RefSeq" id="XP_055893072.1">
    <property type="nucleotide sequence ID" value="XM_056037097.1"/>
</dbReference>
<dbReference type="InterPro" id="IPR051941">
    <property type="entry name" value="BG_Antigen-Binding_Lectin"/>
</dbReference>
<dbReference type="InterPro" id="IPR006585">
    <property type="entry name" value="FTP1"/>
</dbReference>
<keyword evidence="5" id="KW-0430">Lectin</keyword>
<dbReference type="OMA" id="AMESRNT"/>
<reference evidence="11" key="1">
    <citation type="submission" date="2025-08" db="UniProtKB">
        <authorList>
            <consortium name="RefSeq"/>
        </authorList>
    </citation>
    <scope>IDENTIFICATION</scope>
</reference>
<protein>
    <submittedName>
        <fullName evidence="11">Uncharacterized protein LOC129927501</fullName>
    </submittedName>
</protein>
<dbReference type="GO" id="GO:0042806">
    <property type="term" value="F:fucose binding"/>
    <property type="evidence" value="ECO:0007669"/>
    <property type="project" value="UniProtKB-ARBA"/>
</dbReference>
<dbReference type="Proteomes" id="UP001165740">
    <property type="component" value="Chromosome 7"/>
</dbReference>
<dbReference type="GeneID" id="129927501"/>
<comment type="similarity">
    <text evidence="2">Belongs to the fucolectin family.</text>
</comment>
<dbReference type="SUPFAM" id="SSF49785">
    <property type="entry name" value="Galactose-binding domain-like"/>
    <property type="match status" value="1"/>
</dbReference>
<dbReference type="PANTHER" id="PTHR45713:SF6">
    <property type="entry name" value="F5_8 TYPE C DOMAIN-CONTAINING PROTEIN"/>
    <property type="match status" value="1"/>
</dbReference>
<dbReference type="AlphaFoldDB" id="A0A9W3B0S6"/>
<keyword evidence="6" id="KW-0106">Calcium</keyword>
<dbReference type="Gene3D" id="2.60.120.260">
    <property type="entry name" value="Galactose-binding domain-like"/>
    <property type="match status" value="1"/>
</dbReference>
<proteinExistence type="inferred from homology"/>
<gene>
    <name evidence="11" type="primary">LOC129927501</name>
</gene>
<evidence type="ECO:0000256" key="8">
    <source>
        <dbReference type="SAM" id="Phobius"/>
    </source>
</evidence>
<organism evidence="10 11">
    <name type="scientific">Biomphalaria glabrata</name>
    <name type="common">Bloodfluke planorb</name>
    <name type="synonym">Freshwater snail</name>
    <dbReference type="NCBI Taxonomy" id="6526"/>
    <lineage>
        <taxon>Eukaryota</taxon>
        <taxon>Metazoa</taxon>
        <taxon>Spiralia</taxon>
        <taxon>Lophotrochozoa</taxon>
        <taxon>Mollusca</taxon>
        <taxon>Gastropoda</taxon>
        <taxon>Heterobranchia</taxon>
        <taxon>Euthyneura</taxon>
        <taxon>Panpulmonata</taxon>
        <taxon>Hygrophila</taxon>
        <taxon>Lymnaeoidea</taxon>
        <taxon>Planorbidae</taxon>
        <taxon>Biomphalaria</taxon>
    </lineage>
</organism>
<evidence type="ECO:0000313" key="11">
    <source>
        <dbReference type="RefSeq" id="XP_055893072.1"/>
    </source>
</evidence>
<evidence type="ECO:0000259" key="9">
    <source>
        <dbReference type="PROSITE" id="PS50948"/>
    </source>
</evidence>
<name>A0A9W3B0S6_BIOGL</name>
<dbReference type="PROSITE" id="PS50948">
    <property type="entry name" value="PAN"/>
    <property type="match status" value="1"/>
</dbReference>
<accession>A0A9W3B0S6</accession>
<feature type="transmembrane region" description="Helical" evidence="8">
    <location>
        <begin position="14"/>
        <end position="36"/>
    </location>
</feature>
<dbReference type="SUPFAM" id="SSF57414">
    <property type="entry name" value="Hairpin loop containing domain-like"/>
    <property type="match status" value="1"/>
</dbReference>
<dbReference type="PANTHER" id="PTHR45713">
    <property type="entry name" value="FTP DOMAIN-CONTAINING PROTEIN"/>
    <property type="match status" value="1"/>
</dbReference>
<evidence type="ECO:0000256" key="5">
    <source>
        <dbReference type="ARBA" id="ARBA00022734"/>
    </source>
</evidence>
<keyword evidence="4" id="KW-0479">Metal-binding</keyword>
<dbReference type="GO" id="GO:0010185">
    <property type="term" value="P:regulation of cellular defense response"/>
    <property type="evidence" value="ECO:0007669"/>
    <property type="project" value="UniProtKB-ARBA"/>
</dbReference>
<evidence type="ECO:0000313" key="10">
    <source>
        <dbReference type="Proteomes" id="UP001165740"/>
    </source>
</evidence>
<dbReference type="InterPro" id="IPR008979">
    <property type="entry name" value="Galactose-bd-like_sf"/>
</dbReference>
<keyword evidence="10" id="KW-1185">Reference proteome</keyword>
<dbReference type="GO" id="GO:0046872">
    <property type="term" value="F:metal ion binding"/>
    <property type="evidence" value="ECO:0007669"/>
    <property type="project" value="UniProtKB-KW"/>
</dbReference>
<evidence type="ECO:0000256" key="6">
    <source>
        <dbReference type="ARBA" id="ARBA00022837"/>
    </source>
</evidence>
<dbReference type="Pfam" id="PF22633">
    <property type="entry name" value="F5_F8_type_C_2"/>
    <property type="match status" value="1"/>
</dbReference>
<dbReference type="SMART" id="SM00607">
    <property type="entry name" value="FTP"/>
    <property type="match status" value="1"/>
</dbReference>
<dbReference type="InterPro" id="IPR003609">
    <property type="entry name" value="Pan_app"/>
</dbReference>
<comment type="function">
    <text evidence="1">Acts as a defensive agent. Recognizes blood group fucosylated oligosaccharides including A, B, H and Lewis B-type antigens. Does not recognize Lewis A antigen and has low affinity for monovalent haptens.</text>
</comment>